<gene>
    <name evidence="1" type="ORF">H5J25_18950</name>
</gene>
<evidence type="ECO:0000313" key="2">
    <source>
        <dbReference type="Proteomes" id="UP000595894"/>
    </source>
</evidence>
<sequence length="173" mass="19228">MKTDCIEAFDLDLTLKDASSDPSIRPTRRMIAAACIGLGPEDAYYSVRELREAVEWIHEGEPAGKRKLTTILSNHCDDFQRCIYYALAGKGIVLVLDDLQWLEGVLQARGKLAGELLRGKRPMLPLVSPYVASEPDGPVGRFDVDFEIGPSWSFDPGPDYEAFDRVVDPKLSL</sequence>
<evidence type="ECO:0000313" key="1">
    <source>
        <dbReference type="EMBL" id="QQV79329.1"/>
    </source>
</evidence>
<dbReference type="EMBL" id="CP061036">
    <property type="protein sequence ID" value="QQV79329.1"/>
    <property type="molecule type" value="Genomic_DNA"/>
</dbReference>
<dbReference type="RefSeq" id="WP_202096607.1">
    <property type="nucleotide sequence ID" value="NZ_CP061036.1"/>
</dbReference>
<reference evidence="2" key="1">
    <citation type="submission" date="2020-09" db="EMBL/GenBank/DDBJ databases">
        <title>Sphingomonas sp., a new species isolated from pork steak.</title>
        <authorList>
            <person name="Heidler von Heilborn D."/>
        </authorList>
    </citation>
    <scope>NUCLEOTIDE SEQUENCE [LARGE SCALE GENOMIC DNA]</scope>
    <source>
        <plasmid evidence="2">punnamed1</plasmid>
    </source>
</reference>
<keyword evidence="2" id="KW-1185">Reference proteome</keyword>
<geneLocation type="plasmid" evidence="1 2">
    <name>punnamed1</name>
</geneLocation>
<organism evidence="1 2">
    <name type="scientific">Sphingomonas aliaeris</name>
    <dbReference type="NCBI Taxonomy" id="2759526"/>
    <lineage>
        <taxon>Bacteria</taxon>
        <taxon>Pseudomonadati</taxon>
        <taxon>Pseudomonadota</taxon>
        <taxon>Alphaproteobacteria</taxon>
        <taxon>Sphingomonadales</taxon>
        <taxon>Sphingomonadaceae</taxon>
        <taxon>Sphingomonas</taxon>
    </lineage>
</organism>
<dbReference type="Proteomes" id="UP000595894">
    <property type="component" value="Plasmid punnamed1"/>
</dbReference>
<accession>A0A974S688</accession>
<name>A0A974S688_9SPHN</name>
<keyword evidence="1" id="KW-0614">Plasmid</keyword>
<protein>
    <submittedName>
        <fullName evidence="1">Uncharacterized protein</fullName>
    </submittedName>
</protein>
<proteinExistence type="predicted"/>
<dbReference type="KEGG" id="sari:H5J25_18950"/>
<dbReference type="AlphaFoldDB" id="A0A974S688"/>